<dbReference type="InterPro" id="IPR024467">
    <property type="entry name" value="Xre/MbcA/ParS-like_toxin-bd"/>
</dbReference>
<evidence type="ECO:0000256" key="1">
    <source>
        <dbReference type="SAM" id="Coils"/>
    </source>
</evidence>
<reference evidence="3 4" key="1">
    <citation type="submission" date="2024-09" db="EMBL/GenBank/DDBJ databases">
        <authorList>
            <person name="Sun Q."/>
            <person name="Mori K."/>
        </authorList>
    </citation>
    <scope>NUCLEOTIDE SEQUENCE [LARGE SCALE GENOMIC DNA]</scope>
    <source>
        <strain evidence="3 4">JCM 15389</strain>
    </source>
</reference>
<feature type="domain" description="Antitoxin Xre/MbcA/ParS-like toxin-binding" evidence="2">
    <location>
        <begin position="60"/>
        <end position="108"/>
    </location>
</feature>
<evidence type="ECO:0000313" key="4">
    <source>
        <dbReference type="Proteomes" id="UP001589788"/>
    </source>
</evidence>
<evidence type="ECO:0000259" key="2">
    <source>
        <dbReference type="Pfam" id="PF09722"/>
    </source>
</evidence>
<dbReference type="Pfam" id="PF09722">
    <property type="entry name" value="Xre_MbcA_ParS_C"/>
    <property type="match status" value="1"/>
</dbReference>
<dbReference type="RefSeq" id="WP_377788455.1">
    <property type="nucleotide sequence ID" value="NZ_JBHLYQ010000026.1"/>
</dbReference>
<name>A0ABV6C0W5_9ACTN</name>
<sequence>MAVLGGVLDELIETHVVDAGDLARITGATSRSVSRWTTAKAMPRREAEDRLLELKAVVDQLRSVLRDEQARLWLRSPNPDLDWRKPLELIAEGEYRRVIAAVLAMAEGVTA</sequence>
<comment type="caution">
    <text evidence="3">The sequence shown here is derived from an EMBL/GenBank/DDBJ whole genome shotgun (WGS) entry which is preliminary data.</text>
</comment>
<feature type="coiled-coil region" evidence="1">
    <location>
        <begin position="44"/>
        <end position="71"/>
    </location>
</feature>
<protein>
    <submittedName>
        <fullName evidence="3">Antitoxin Xre/MbcA/ParS toxin-binding domain-containing protein</fullName>
    </submittedName>
</protein>
<dbReference type="Proteomes" id="UP001589788">
    <property type="component" value="Unassembled WGS sequence"/>
</dbReference>
<proteinExistence type="predicted"/>
<gene>
    <name evidence="3" type="ORF">ACFFRE_04000</name>
</gene>
<keyword evidence="1" id="KW-0175">Coiled coil</keyword>
<keyword evidence="4" id="KW-1185">Reference proteome</keyword>
<accession>A0ABV6C0W5</accession>
<evidence type="ECO:0000313" key="3">
    <source>
        <dbReference type="EMBL" id="MFC0081322.1"/>
    </source>
</evidence>
<organism evidence="3 4">
    <name type="scientific">Aciditerrimonas ferrireducens</name>
    <dbReference type="NCBI Taxonomy" id="667306"/>
    <lineage>
        <taxon>Bacteria</taxon>
        <taxon>Bacillati</taxon>
        <taxon>Actinomycetota</taxon>
        <taxon>Acidimicrobiia</taxon>
        <taxon>Acidimicrobiales</taxon>
        <taxon>Acidimicrobiaceae</taxon>
        <taxon>Aciditerrimonas</taxon>
    </lineage>
</organism>
<dbReference type="EMBL" id="JBHLYQ010000026">
    <property type="protein sequence ID" value="MFC0081322.1"/>
    <property type="molecule type" value="Genomic_DNA"/>
</dbReference>